<dbReference type="Proteomes" id="UP000494301">
    <property type="component" value="Unassembled WGS sequence"/>
</dbReference>
<gene>
    <name evidence="1" type="ORF">BLA3211_01551</name>
</gene>
<evidence type="ECO:0000313" key="1">
    <source>
        <dbReference type="EMBL" id="CAB3962103.1"/>
    </source>
</evidence>
<name>A0A6J5IVS4_9BURK</name>
<accession>A0A6J5IVS4</accession>
<organism evidence="1 2">
    <name type="scientific">Burkholderia aenigmatica</name>
    <dbReference type="NCBI Taxonomy" id="2015348"/>
    <lineage>
        <taxon>Bacteria</taxon>
        <taxon>Pseudomonadati</taxon>
        <taxon>Pseudomonadota</taxon>
        <taxon>Betaproteobacteria</taxon>
        <taxon>Burkholderiales</taxon>
        <taxon>Burkholderiaceae</taxon>
        <taxon>Burkholderia</taxon>
        <taxon>Burkholderia cepacia complex</taxon>
    </lineage>
</organism>
<reference evidence="1 2" key="1">
    <citation type="submission" date="2020-04" db="EMBL/GenBank/DDBJ databases">
        <authorList>
            <person name="Depoorter E."/>
        </authorList>
    </citation>
    <scope>NUCLEOTIDE SEQUENCE [LARGE SCALE GENOMIC DNA]</scope>
    <source>
        <strain evidence="1 2">BCC0217</strain>
    </source>
</reference>
<proteinExistence type="predicted"/>
<evidence type="ECO:0000313" key="2">
    <source>
        <dbReference type="Proteomes" id="UP000494301"/>
    </source>
</evidence>
<dbReference type="EMBL" id="CABWIL020000004">
    <property type="protein sequence ID" value="CAB3962103.1"/>
    <property type="molecule type" value="Genomic_DNA"/>
</dbReference>
<dbReference type="AlphaFoldDB" id="A0A6J5IVS4"/>
<sequence length="246" mass="27301">MRLLDGPMKTRFFRSSTGILLTTGKNDMNVSTRNLNALPDIADLMRLTQSLAILDAVLSQEWEYRYYSFNQAWADGEKMGSMRNGSGDQWFAIFSAAGAALHGVLREAPTYRPGTPRPAIFSGLPEAFHANLLHEPAFTTRDSTFCIWRLAHEARWSCGPVESSTAEDPDGSAQLLGILAGRPEQYVEFAADYYECDIDPRDVAAVYRHEPLDAGLVRRLNPECDFASLDDDLAEIGYPRSAADGR</sequence>
<protein>
    <submittedName>
        <fullName evidence="1">Uncharacterized protein</fullName>
    </submittedName>
</protein>